<evidence type="ECO:0000313" key="1">
    <source>
        <dbReference type="EMBL" id="CUS38379.1"/>
    </source>
</evidence>
<proteinExistence type="predicted"/>
<dbReference type="STRING" id="1742972.COMA1_50073"/>
<reference evidence="1 2" key="1">
    <citation type="submission" date="2015-10" db="EMBL/GenBank/DDBJ databases">
        <authorList>
            <person name="Gilbert D.G."/>
        </authorList>
    </citation>
    <scope>NUCLEOTIDE SEQUENCE [LARGE SCALE GENOMIC DNA]</scope>
    <source>
        <strain evidence="1">COMA1</strain>
    </source>
</reference>
<dbReference type="AlphaFoldDB" id="A0A0S4LQY3"/>
<sequence>MRPSSISNLTPEPDGVLTPLQTTFSWCFMSTKPIRLGDKEQKRKRSLQRRVLQHLKHHGPKHYDNLFLLFDPHRTGETGLAVEALKKRHYLKIGQDGMVQITGSGLRFLEEQI</sequence>
<dbReference type="Proteomes" id="UP000199032">
    <property type="component" value="Unassembled WGS sequence"/>
</dbReference>
<evidence type="ECO:0000313" key="2">
    <source>
        <dbReference type="Proteomes" id="UP000199032"/>
    </source>
</evidence>
<gene>
    <name evidence="1" type="ORF">COMA1_50073</name>
</gene>
<name>A0A0S4LQY3_9BACT</name>
<keyword evidence="2" id="KW-1185">Reference proteome</keyword>
<accession>A0A0S4LQY3</accession>
<organism evidence="1 2">
    <name type="scientific">Candidatus Nitrospira nitrosa</name>
    <dbReference type="NCBI Taxonomy" id="1742972"/>
    <lineage>
        <taxon>Bacteria</taxon>
        <taxon>Pseudomonadati</taxon>
        <taxon>Nitrospirota</taxon>
        <taxon>Nitrospiria</taxon>
        <taxon>Nitrospirales</taxon>
        <taxon>Nitrospiraceae</taxon>
        <taxon>Nitrospira</taxon>
    </lineage>
</organism>
<protein>
    <submittedName>
        <fullName evidence="1">Uncharacterized protein</fullName>
    </submittedName>
</protein>
<dbReference type="EMBL" id="CZQA01000011">
    <property type="protein sequence ID" value="CUS38379.1"/>
    <property type="molecule type" value="Genomic_DNA"/>
</dbReference>